<dbReference type="RefSeq" id="WP_119380400.1">
    <property type="nucleotide sequence ID" value="NZ_QWGB01000009.1"/>
</dbReference>
<dbReference type="PROSITE" id="PS51736">
    <property type="entry name" value="RECOMBINASES_3"/>
    <property type="match status" value="1"/>
</dbReference>
<dbReference type="InterPro" id="IPR050639">
    <property type="entry name" value="SSR_resolvase"/>
</dbReference>
<dbReference type="Pfam" id="PF00239">
    <property type="entry name" value="Resolvase"/>
    <property type="match status" value="1"/>
</dbReference>
<dbReference type="PANTHER" id="PTHR30461">
    <property type="entry name" value="DNA-INVERTASE FROM LAMBDOID PROPHAGE"/>
    <property type="match status" value="1"/>
</dbReference>
<dbReference type="SUPFAM" id="SSF53041">
    <property type="entry name" value="Resolvase-like"/>
    <property type="match status" value="1"/>
</dbReference>
<feature type="domain" description="Recombinase" evidence="3">
    <location>
        <begin position="167"/>
        <end position="288"/>
    </location>
</feature>
<name>A0A399QQX5_9PROT</name>
<dbReference type="InterPro" id="IPR011109">
    <property type="entry name" value="DNA_bind_recombinase_dom"/>
</dbReference>
<dbReference type="Proteomes" id="UP000265431">
    <property type="component" value="Unassembled WGS sequence"/>
</dbReference>
<dbReference type="Pfam" id="PF07508">
    <property type="entry name" value="Recombinase"/>
    <property type="match status" value="1"/>
</dbReference>
<evidence type="ECO:0000256" key="1">
    <source>
        <dbReference type="SAM" id="MobiDB-lite"/>
    </source>
</evidence>
<dbReference type="Gene3D" id="3.90.1750.20">
    <property type="entry name" value="Putative Large Serine Recombinase, Chain B, Domain 2"/>
    <property type="match status" value="1"/>
</dbReference>
<dbReference type="OrthoDB" id="7277848at2"/>
<dbReference type="GO" id="GO:0003677">
    <property type="term" value="F:DNA binding"/>
    <property type="evidence" value="ECO:0007669"/>
    <property type="project" value="InterPro"/>
</dbReference>
<dbReference type="AlphaFoldDB" id="A0A399QQX5"/>
<dbReference type="PROSITE" id="PS51737">
    <property type="entry name" value="RECOMBINASE_DNA_BIND"/>
    <property type="match status" value="1"/>
</dbReference>
<evidence type="ECO:0000259" key="3">
    <source>
        <dbReference type="PROSITE" id="PS51737"/>
    </source>
</evidence>
<dbReference type="SMART" id="SM00857">
    <property type="entry name" value="Resolvase"/>
    <property type="match status" value="1"/>
</dbReference>
<dbReference type="Gene3D" id="3.40.50.1390">
    <property type="entry name" value="Resolvase, N-terminal catalytic domain"/>
    <property type="match status" value="1"/>
</dbReference>
<accession>A0A399QQX5</accession>
<gene>
    <name evidence="4" type="ORF">D1224_13055</name>
</gene>
<dbReference type="EMBL" id="QWGB01000009">
    <property type="protein sequence ID" value="RIJ21248.1"/>
    <property type="molecule type" value="Genomic_DNA"/>
</dbReference>
<comment type="caution">
    <text evidence="4">The sequence shown here is derived from an EMBL/GenBank/DDBJ whole genome shotgun (WGS) entry which is preliminary data.</text>
</comment>
<dbReference type="PANTHER" id="PTHR30461:SF23">
    <property type="entry name" value="DNA RECOMBINASE-RELATED"/>
    <property type="match status" value="1"/>
</dbReference>
<evidence type="ECO:0000259" key="2">
    <source>
        <dbReference type="PROSITE" id="PS51736"/>
    </source>
</evidence>
<sequence length="555" mass="61865">MAKTTIRCAIYTRKSHEEGLEQGFNSLDAQWEACKAYVESQKHEGWKLLTTRYDDGGISGGHMERPGLQTLLDDIDAGRIDMVVVYKIDRLTRSLADFARLVERFDKSDCSFVSVTQAFNTSTSMGRLTLNVLLSFAQFEREVTAERIRDKLAASAKRGLWMGGLAPLGYDPHPDPNKRELVLNKGEAETVRRLFALYDEHQCLGAVAREASLEGIRSKERTFKSGKSLGGCVMSRGAIHSLLTNPVYRGMVRHKENAYPSTHPAIINEMLWSRVQDRLKEKSARQRGQRGQKTNEGSPLTGRLYDETGERLTPTYANAKGRRWRYYVSRSLLNTKSEASSGWRLPAAKLEKAVTEALRNWLRTAPQHLLANPDAESFGRLSAGLAEIELLASSATPARSFRFLERIKVGVGELRLTLDDEALADAISIPASEFSAPALVHAEDFTLKKRGVETVLILGASAPQRDTTLINAIARSHVWMKTWRAGTSLADIASSIGWTPSPLRQRMKLAFLSPAIVKAILDGRQPADLSLEKILRSNLPLDWDRQADKFGFELP</sequence>
<dbReference type="InterPro" id="IPR038109">
    <property type="entry name" value="DNA_bind_recomb_sf"/>
</dbReference>
<dbReference type="SUPFAM" id="SSF109709">
    <property type="entry name" value="KorB DNA-binding domain-like"/>
    <property type="match status" value="1"/>
</dbReference>
<proteinExistence type="predicted"/>
<feature type="domain" description="Resolvase/invertase-type recombinase catalytic" evidence="2">
    <location>
        <begin position="7"/>
        <end position="159"/>
    </location>
</feature>
<keyword evidence="5" id="KW-1185">Reference proteome</keyword>
<dbReference type="CDD" id="cd03768">
    <property type="entry name" value="SR_ResInv"/>
    <property type="match status" value="1"/>
</dbReference>
<evidence type="ECO:0000313" key="5">
    <source>
        <dbReference type="Proteomes" id="UP000265431"/>
    </source>
</evidence>
<dbReference type="InterPro" id="IPR006119">
    <property type="entry name" value="Resolv_N"/>
</dbReference>
<reference evidence="4 5" key="1">
    <citation type="submission" date="2018-08" db="EMBL/GenBank/DDBJ databases">
        <title>Henriciella mobilis sp. nov., isolated from seawater.</title>
        <authorList>
            <person name="Cheng H."/>
            <person name="Wu Y.-H."/>
            <person name="Xu X.-W."/>
            <person name="Guo L.-L."/>
        </authorList>
    </citation>
    <scope>NUCLEOTIDE SEQUENCE [LARGE SCALE GENOMIC DNA]</scope>
    <source>
        <strain evidence="4 5">CCUG66934</strain>
    </source>
</reference>
<evidence type="ECO:0000313" key="4">
    <source>
        <dbReference type="EMBL" id="RIJ21248.1"/>
    </source>
</evidence>
<protein>
    <submittedName>
        <fullName evidence="4">Recombinase family protein</fullName>
    </submittedName>
</protein>
<dbReference type="InterPro" id="IPR036162">
    <property type="entry name" value="Resolvase-like_N_sf"/>
</dbReference>
<feature type="region of interest" description="Disordered" evidence="1">
    <location>
        <begin position="279"/>
        <end position="305"/>
    </location>
</feature>
<dbReference type="GO" id="GO:0000150">
    <property type="term" value="F:DNA strand exchange activity"/>
    <property type="evidence" value="ECO:0007669"/>
    <property type="project" value="InterPro"/>
</dbReference>
<organism evidence="4 5">
    <name type="scientific">Henriciella barbarensis</name>
    <dbReference type="NCBI Taxonomy" id="86342"/>
    <lineage>
        <taxon>Bacteria</taxon>
        <taxon>Pseudomonadati</taxon>
        <taxon>Pseudomonadota</taxon>
        <taxon>Alphaproteobacteria</taxon>
        <taxon>Hyphomonadales</taxon>
        <taxon>Hyphomonadaceae</taxon>
        <taxon>Henriciella</taxon>
    </lineage>
</organism>